<gene>
    <name evidence="2" type="ORF">NYPRO_LOCUS23721</name>
</gene>
<sequence length="279" mass="29735">MCCRLRGGGSLDLRAPEPRPRPSPPAPLADWPTGLRCARPIKEDDGERGAEEKTERGSERRGEAGPEGGGGWEGRGGGRAGRDHAGRGRGGPGTSWFAPVAGAARDLCVQGRSRLKVPPPPPPPGAFSSRALLARSTGFTGSESCASAQSGSGHAPPAPPGFPPREARAVGLGRAGGTCVRESRRGARGTAGGKGKGRLGRIRPIHPCRPSPRNSCPSSYVFFSQLQLILCRIPPREDCDHSYPLRHAAQPGNNHRQRRAEGERKCFYWILMNIRCPRL</sequence>
<dbReference type="AlphaFoldDB" id="A0A811ZPB6"/>
<accession>A0A811ZPB6</accession>
<reference evidence="2" key="1">
    <citation type="submission" date="2020-12" db="EMBL/GenBank/DDBJ databases">
        <authorList>
            <consortium name="Molecular Ecology Group"/>
        </authorList>
    </citation>
    <scope>NUCLEOTIDE SEQUENCE</scope>
    <source>
        <strain evidence="2">TBG_1078</strain>
    </source>
</reference>
<feature type="region of interest" description="Disordered" evidence="1">
    <location>
        <begin position="1"/>
        <end position="99"/>
    </location>
</feature>
<keyword evidence="3" id="KW-1185">Reference proteome</keyword>
<feature type="region of interest" description="Disordered" evidence="1">
    <location>
        <begin position="138"/>
        <end position="206"/>
    </location>
</feature>
<organism evidence="2 3">
    <name type="scientific">Nyctereutes procyonoides</name>
    <name type="common">Raccoon dog</name>
    <name type="synonym">Canis procyonoides</name>
    <dbReference type="NCBI Taxonomy" id="34880"/>
    <lineage>
        <taxon>Eukaryota</taxon>
        <taxon>Metazoa</taxon>
        <taxon>Chordata</taxon>
        <taxon>Craniata</taxon>
        <taxon>Vertebrata</taxon>
        <taxon>Euteleostomi</taxon>
        <taxon>Mammalia</taxon>
        <taxon>Eutheria</taxon>
        <taxon>Laurasiatheria</taxon>
        <taxon>Carnivora</taxon>
        <taxon>Caniformia</taxon>
        <taxon>Canidae</taxon>
        <taxon>Nyctereutes</taxon>
    </lineage>
</organism>
<evidence type="ECO:0000256" key="1">
    <source>
        <dbReference type="SAM" id="MobiDB-lite"/>
    </source>
</evidence>
<feature type="compositionally biased region" description="Gly residues" evidence="1">
    <location>
        <begin position="65"/>
        <end position="79"/>
    </location>
</feature>
<feature type="compositionally biased region" description="Low complexity" evidence="1">
    <location>
        <begin position="146"/>
        <end position="155"/>
    </location>
</feature>
<comment type="caution">
    <text evidence="2">The sequence shown here is derived from an EMBL/GenBank/DDBJ whole genome shotgun (WGS) entry which is preliminary data.</text>
</comment>
<proteinExistence type="predicted"/>
<dbReference type="EMBL" id="CAJHUB010000771">
    <property type="protein sequence ID" value="CAD7690927.1"/>
    <property type="molecule type" value="Genomic_DNA"/>
</dbReference>
<feature type="compositionally biased region" description="Basic and acidic residues" evidence="1">
    <location>
        <begin position="40"/>
        <end position="64"/>
    </location>
</feature>
<evidence type="ECO:0000313" key="2">
    <source>
        <dbReference type="EMBL" id="CAD7690927.1"/>
    </source>
</evidence>
<dbReference type="Proteomes" id="UP000645828">
    <property type="component" value="Unassembled WGS sequence"/>
</dbReference>
<name>A0A811ZPB6_NYCPR</name>
<feature type="compositionally biased region" description="Gly residues" evidence="1">
    <location>
        <begin position="1"/>
        <end position="10"/>
    </location>
</feature>
<protein>
    <submittedName>
        <fullName evidence="2">(raccoon dog) hypothetical protein</fullName>
    </submittedName>
</protein>
<evidence type="ECO:0000313" key="3">
    <source>
        <dbReference type="Proteomes" id="UP000645828"/>
    </source>
</evidence>
<feature type="compositionally biased region" description="Basic residues" evidence="1">
    <location>
        <begin position="195"/>
        <end position="206"/>
    </location>
</feature>